<gene>
    <name evidence="1" type="ORF">PLOB_00022528</name>
</gene>
<name>A0ABN8RP88_9CNID</name>
<dbReference type="Proteomes" id="UP001159405">
    <property type="component" value="Unassembled WGS sequence"/>
</dbReference>
<feature type="non-terminal residue" evidence="1">
    <location>
        <position position="70"/>
    </location>
</feature>
<proteinExistence type="predicted"/>
<sequence>AGEKEQSCSSCFKSAKYTCLRCQGYFCILCSVFENDESGWKAGSSVAYCEPCFREVMEEQEKIECNDSNE</sequence>
<reference evidence="1 2" key="1">
    <citation type="submission" date="2022-05" db="EMBL/GenBank/DDBJ databases">
        <authorList>
            <consortium name="Genoscope - CEA"/>
            <person name="William W."/>
        </authorList>
    </citation>
    <scope>NUCLEOTIDE SEQUENCE [LARGE SCALE GENOMIC DNA]</scope>
</reference>
<feature type="non-terminal residue" evidence="1">
    <location>
        <position position="1"/>
    </location>
</feature>
<dbReference type="InterPro" id="IPR011011">
    <property type="entry name" value="Znf_FYVE_PHD"/>
</dbReference>
<protein>
    <submittedName>
        <fullName evidence="1">Uncharacterized protein</fullName>
    </submittedName>
</protein>
<accession>A0ABN8RP88</accession>
<keyword evidence="2" id="KW-1185">Reference proteome</keyword>
<dbReference type="EMBL" id="CALNXK010000265">
    <property type="protein sequence ID" value="CAH3179898.1"/>
    <property type="molecule type" value="Genomic_DNA"/>
</dbReference>
<dbReference type="SUPFAM" id="SSF57903">
    <property type="entry name" value="FYVE/PHD zinc finger"/>
    <property type="match status" value="1"/>
</dbReference>
<organism evidence="1 2">
    <name type="scientific">Porites lobata</name>
    <dbReference type="NCBI Taxonomy" id="104759"/>
    <lineage>
        <taxon>Eukaryota</taxon>
        <taxon>Metazoa</taxon>
        <taxon>Cnidaria</taxon>
        <taxon>Anthozoa</taxon>
        <taxon>Hexacorallia</taxon>
        <taxon>Scleractinia</taxon>
        <taxon>Fungiina</taxon>
        <taxon>Poritidae</taxon>
        <taxon>Porites</taxon>
    </lineage>
</organism>
<evidence type="ECO:0000313" key="1">
    <source>
        <dbReference type="EMBL" id="CAH3179898.1"/>
    </source>
</evidence>
<evidence type="ECO:0000313" key="2">
    <source>
        <dbReference type="Proteomes" id="UP001159405"/>
    </source>
</evidence>
<comment type="caution">
    <text evidence="1">The sequence shown here is derived from an EMBL/GenBank/DDBJ whole genome shotgun (WGS) entry which is preliminary data.</text>
</comment>